<dbReference type="STRING" id="1136941.ACH46_03940"/>
<dbReference type="OrthoDB" id="2987348at2"/>
<dbReference type="InterPro" id="IPR029058">
    <property type="entry name" value="AB_hydrolase_fold"/>
</dbReference>
<dbReference type="Proteomes" id="UP000063789">
    <property type="component" value="Chromosome"/>
</dbReference>
<keyword evidence="1 3" id="KW-0378">Hydrolase</keyword>
<dbReference type="PRINTS" id="PR00412">
    <property type="entry name" value="EPOXHYDRLASE"/>
</dbReference>
<dbReference type="PANTHER" id="PTHR43329">
    <property type="entry name" value="EPOXIDE HYDROLASE"/>
    <property type="match status" value="1"/>
</dbReference>
<dbReference type="EMBL" id="CP011853">
    <property type="protein sequence ID" value="ALG86583.1"/>
    <property type="molecule type" value="Genomic_DNA"/>
</dbReference>
<name>A0A0N7FVA1_9ACTN</name>
<dbReference type="Gene3D" id="3.40.50.1820">
    <property type="entry name" value="alpha/beta hydrolase"/>
    <property type="match status" value="1"/>
</dbReference>
<dbReference type="AlphaFoldDB" id="A0A0N7FVA1"/>
<gene>
    <name evidence="3" type="ORF">ACH46_03940</name>
</gene>
<keyword evidence="4" id="KW-1185">Reference proteome</keyword>
<evidence type="ECO:0000259" key="2">
    <source>
        <dbReference type="Pfam" id="PF00561"/>
    </source>
</evidence>
<dbReference type="InterPro" id="IPR000639">
    <property type="entry name" value="Epox_hydrolase-like"/>
</dbReference>
<dbReference type="Pfam" id="PF00561">
    <property type="entry name" value="Abhydrolase_1"/>
    <property type="match status" value="1"/>
</dbReference>
<evidence type="ECO:0000256" key="1">
    <source>
        <dbReference type="ARBA" id="ARBA00022801"/>
    </source>
</evidence>
<reference evidence="3 4" key="2">
    <citation type="journal article" date="2017" name="Int. J. Syst. Evol. Microbiol.">
        <title>Gordonia phthalatica sp. nov., a di-n-butyl phthalate-degrading bacterium isolated from activated sludge.</title>
        <authorList>
            <person name="Jin D."/>
            <person name="Kong X."/>
            <person name="Jia M."/>
            <person name="Yu X."/>
            <person name="Wang X."/>
            <person name="Zhuang X."/>
            <person name="Deng Y."/>
            <person name="Bai Z."/>
        </authorList>
    </citation>
    <scope>NUCLEOTIDE SEQUENCE [LARGE SCALE GENOMIC DNA]</scope>
    <source>
        <strain evidence="3 4">QH-11</strain>
    </source>
</reference>
<dbReference type="SUPFAM" id="SSF53474">
    <property type="entry name" value="alpha/beta-Hydrolases"/>
    <property type="match status" value="1"/>
</dbReference>
<dbReference type="PATRIC" id="fig|1136941.3.peg.798"/>
<dbReference type="GO" id="GO:0016787">
    <property type="term" value="F:hydrolase activity"/>
    <property type="evidence" value="ECO:0007669"/>
    <property type="project" value="UniProtKB-KW"/>
</dbReference>
<sequence length="310" mass="33692">MSITEQGDGEPIVLCHGFPGLGFSWRHQMSALAEAGYRVIAPDMRGYGGTDAPSDSRLYDRTHTVADLVGLLDTLGLDRAVFGGHDFGAHLTWDLPTLAPDRVRALIQFSVPRLPRSPIRPSAGFAHMAAKHFIHFHYFQTPGVADAELDANPDEFLAKIFHALGGAGDYLSCWQHPSEGNGYLDVLPAAPPLPWSWLSAEEFDRYVDEFARTGFTGGLNWYRAEDLVWEQTVDTHDLPITVPTAFIAGAQDPVLTMMGRAALATMADLVPGLRSTLVVPGAGHFVQMEAPATVNDAITGFLRDLESPTP</sequence>
<dbReference type="InterPro" id="IPR000073">
    <property type="entry name" value="AB_hydrolase_1"/>
</dbReference>
<dbReference type="KEGG" id="goq:ACH46_03940"/>
<evidence type="ECO:0000313" key="3">
    <source>
        <dbReference type="EMBL" id="ALG86583.1"/>
    </source>
</evidence>
<accession>A0A0N7FVA1</accession>
<protein>
    <submittedName>
        <fullName evidence="3">Hydrolase</fullName>
    </submittedName>
</protein>
<reference evidence="4" key="1">
    <citation type="submission" date="2015-06" db="EMBL/GenBank/DDBJ databases">
        <title>Complete genome sequence and metabolic analysis of phthalate degradation pathway in Gordonia sp. QH-11.</title>
        <authorList>
            <person name="Jin D."/>
            <person name="Kong X."/>
            <person name="Bai Z."/>
        </authorList>
    </citation>
    <scope>NUCLEOTIDE SEQUENCE [LARGE SCALE GENOMIC DNA]</scope>
    <source>
        <strain evidence="4">QH-11</strain>
    </source>
</reference>
<proteinExistence type="predicted"/>
<evidence type="ECO:0000313" key="4">
    <source>
        <dbReference type="Proteomes" id="UP000063789"/>
    </source>
</evidence>
<organism evidence="3 4">
    <name type="scientific">Gordonia phthalatica</name>
    <dbReference type="NCBI Taxonomy" id="1136941"/>
    <lineage>
        <taxon>Bacteria</taxon>
        <taxon>Bacillati</taxon>
        <taxon>Actinomycetota</taxon>
        <taxon>Actinomycetes</taxon>
        <taxon>Mycobacteriales</taxon>
        <taxon>Gordoniaceae</taxon>
        <taxon>Gordonia</taxon>
    </lineage>
</organism>
<feature type="domain" description="AB hydrolase-1" evidence="2">
    <location>
        <begin position="11"/>
        <end position="107"/>
    </location>
</feature>
<dbReference type="RefSeq" id="WP_062394940.1">
    <property type="nucleotide sequence ID" value="NZ_CP011853.1"/>
</dbReference>